<dbReference type="RefSeq" id="XP_062876500.1">
    <property type="nucleotide sequence ID" value="XM_063020430.1"/>
</dbReference>
<evidence type="ECO:0000313" key="2">
    <source>
        <dbReference type="Proteomes" id="UP001338582"/>
    </source>
</evidence>
<accession>A0AAX4H811</accession>
<proteinExistence type="predicted"/>
<sequence>MGKLSRKNYMLIEWYLPGIIHVSHCICHIVLEFKSPQLKLHLLSTPHTMNRAARILQTRAYATVHPRRTPSFRELTRAPVFKTLFLTIVFGSVVVESTKSRKEIEALKTAYEAKFRIIEDVTRKIRNKEPVNVAQELSIANSITRNKYNSVTDVELDEQFEAFLKLVDEPDDLEQLTAQPVEASKQTVIDETPVSNVEKKDEKLFL</sequence>
<reference evidence="1 2" key="1">
    <citation type="submission" date="2023-10" db="EMBL/GenBank/DDBJ databases">
        <title>Draft Genome Sequence of Candida saopaulonensis from a very Premature Infant with Sepsis.</title>
        <authorList>
            <person name="Ning Y."/>
            <person name="Dai R."/>
            <person name="Xiao M."/>
            <person name="Xu Y."/>
            <person name="Yan Q."/>
            <person name="Zhang L."/>
        </authorList>
    </citation>
    <scope>NUCLEOTIDE SEQUENCE [LARGE SCALE GENOMIC DNA]</scope>
    <source>
        <strain evidence="1 2">19XY460</strain>
    </source>
</reference>
<name>A0AAX4H811_9ASCO</name>
<keyword evidence="2" id="KW-1185">Reference proteome</keyword>
<dbReference type="KEGG" id="asau:88172440"/>
<dbReference type="GeneID" id="88172440"/>
<protein>
    <submittedName>
        <fullName evidence="1">Uncharacterized protein</fullName>
    </submittedName>
</protein>
<gene>
    <name evidence="1" type="ORF">PUMCH_001375</name>
</gene>
<organism evidence="1 2">
    <name type="scientific">Australozyma saopauloensis</name>
    <dbReference type="NCBI Taxonomy" id="291208"/>
    <lineage>
        <taxon>Eukaryota</taxon>
        <taxon>Fungi</taxon>
        <taxon>Dikarya</taxon>
        <taxon>Ascomycota</taxon>
        <taxon>Saccharomycotina</taxon>
        <taxon>Pichiomycetes</taxon>
        <taxon>Metschnikowiaceae</taxon>
        <taxon>Australozyma</taxon>
    </lineage>
</organism>
<dbReference type="Proteomes" id="UP001338582">
    <property type="component" value="Chromosome 2"/>
</dbReference>
<evidence type="ECO:0000313" key="1">
    <source>
        <dbReference type="EMBL" id="WPK24117.1"/>
    </source>
</evidence>
<dbReference type="EMBL" id="CP138895">
    <property type="protein sequence ID" value="WPK24117.1"/>
    <property type="molecule type" value="Genomic_DNA"/>
</dbReference>
<dbReference type="AlphaFoldDB" id="A0AAX4H811"/>